<dbReference type="PANTHER" id="PTHR11362:SF140">
    <property type="entry name" value="PEBP-LIKE PROTEIN"/>
    <property type="match status" value="1"/>
</dbReference>
<feature type="chain" id="PRO_5003854088" description="Nucleus protein" evidence="2">
    <location>
        <begin position="17"/>
        <end position="346"/>
    </location>
</feature>
<dbReference type="Proteomes" id="UP000006757">
    <property type="component" value="Unassembled WGS sequence"/>
</dbReference>
<dbReference type="Pfam" id="PF01161">
    <property type="entry name" value="PBP"/>
    <property type="match status" value="1"/>
</dbReference>
<dbReference type="STRING" id="1220162.K1VX58"/>
<dbReference type="InterPro" id="IPR008914">
    <property type="entry name" value="PEBP"/>
</dbReference>
<evidence type="ECO:0000313" key="4">
    <source>
        <dbReference type="Proteomes" id="UP000006757"/>
    </source>
</evidence>
<reference evidence="3 4" key="1">
    <citation type="journal article" date="2012" name="Eukaryot. Cell">
        <title>Genome sequence of the Trichosporon asahii environmental strain CBS 8904.</title>
        <authorList>
            <person name="Yang R.Y."/>
            <person name="Li H.T."/>
            <person name="Zhu H."/>
            <person name="Zhou G.P."/>
            <person name="Wang M."/>
            <person name="Wang L."/>
        </authorList>
    </citation>
    <scope>NUCLEOTIDE SEQUENCE [LARGE SCALE GENOMIC DNA]</scope>
    <source>
        <strain evidence="3 4">CBS 8904</strain>
    </source>
</reference>
<evidence type="ECO:0000256" key="1">
    <source>
        <dbReference type="SAM" id="MobiDB-lite"/>
    </source>
</evidence>
<keyword evidence="2" id="KW-0732">Signal</keyword>
<dbReference type="PANTHER" id="PTHR11362">
    <property type="entry name" value="PHOSPHATIDYLETHANOLAMINE-BINDING PROTEIN"/>
    <property type="match status" value="1"/>
</dbReference>
<accession>K1VX58</accession>
<dbReference type="AlphaFoldDB" id="K1VX58"/>
<dbReference type="CDD" id="cd00866">
    <property type="entry name" value="PEBP_euk"/>
    <property type="match status" value="1"/>
</dbReference>
<dbReference type="HOGENOM" id="CLU_068949_0_0_1"/>
<evidence type="ECO:0000256" key="2">
    <source>
        <dbReference type="SAM" id="SignalP"/>
    </source>
</evidence>
<protein>
    <recommendedName>
        <fullName evidence="5">Nucleus protein</fullName>
    </recommendedName>
</protein>
<feature type="signal peptide" evidence="2">
    <location>
        <begin position="1"/>
        <end position="16"/>
    </location>
</feature>
<evidence type="ECO:0000313" key="3">
    <source>
        <dbReference type="EMBL" id="EKD01428.1"/>
    </source>
</evidence>
<dbReference type="EMBL" id="AMBO01000316">
    <property type="protein sequence ID" value="EKD01428.1"/>
    <property type="molecule type" value="Genomic_DNA"/>
</dbReference>
<dbReference type="InterPro" id="IPR035810">
    <property type="entry name" value="PEBP_euk"/>
</dbReference>
<organism evidence="3 4">
    <name type="scientific">Trichosporon asahii var. asahii (strain CBS 8904)</name>
    <name type="common">Yeast</name>
    <dbReference type="NCBI Taxonomy" id="1220162"/>
    <lineage>
        <taxon>Eukaryota</taxon>
        <taxon>Fungi</taxon>
        <taxon>Dikarya</taxon>
        <taxon>Basidiomycota</taxon>
        <taxon>Agaricomycotina</taxon>
        <taxon>Tremellomycetes</taxon>
        <taxon>Trichosporonales</taxon>
        <taxon>Trichosporonaceae</taxon>
        <taxon>Trichosporon</taxon>
    </lineage>
</organism>
<evidence type="ECO:0008006" key="5">
    <source>
        <dbReference type="Google" id="ProtNLM"/>
    </source>
</evidence>
<name>K1VX58_TRIAC</name>
<keyword evidence="4" id="KW-1185">Reference proteome</keyword>
<dbReference type="OrthoDB" id="2506647at2759"/>
<feature type="compositionally biased region" description="Low complexity" evidence="1">
    <location>
        <begin position="300"/>
        <end position="318"/>
    </location>
</feature>
<comment type="caution">
    <text evidence="3">The sequence shown here is derived from an EMBL/GenBank/DDBJ whole genome shotgun (WGS) entry which is preliminary data.</text>
</comment>
<dbReference type="SUPFAM" id="SSF49777">
    <property type="entry name" value="PEBP-like"/>
    <property type="match status" value="1"/>
</dbReference>
<feature type="region of interest" description="Disordered" evidence="1">
    <location>
        <begin position="295"/>
        <end position="324"/>
    </location>
</feature>
<dbReference type="Gene3D" id="3.90.280.10">
    <property type="entry name" value="PEBP-like"/>
    <property type="match status" value="1"/>
</dbReference>
<proteinExistence type="predicted"/>
<gene>
    <name evidence="3" type="ORF">A1Q2_04270</name>
</gene>
<dbReference type="InterPro" id="IPR036610">
    <property type="entry name" value="PEBP-like_sf"/>
</dbReference>
<sequence>MLAALIPILLANGAAAELTPEQVQEAVGQFTAANLTNIVPINDIVGLIQGNWGTVDFSKAGYAFTTGQANAFPDKLVINPAPTKKAENVAYTAMLVDAGRAGQPDTPKLHWLINNIHLNDTDKAGGPYVLNYSDGTTVKQYAAPGPQDEGAHRYVFAVFNQGNDFTPPADYARADQVANVQDFDLQKYISDSKIGNVVGANYFTVDANDKTGNATAATGGVGGAAGANGTGNGTTGAGGAGGNSTVGGAGAGGNGTDGSGNGTTGAGGAGAGGNGTDGNGNGAGGAGGNNNGNNGGANGASGSQTGTAAAGQSSAAGNGDKGNSAAGMAAPAVGLALAAGALAALF</sequence>
<dbReference type="InParanoid" id="K1VX58"/>
<dbReference type="eggNOG" id="ENOG502S6VR">
    <property type="taxonomic scope" value="Eukaryota"/>
</dbReference>